<feature type="transmembrane region" description="Helical" evidence="10">
    <location>
        <begin position="393"/>
        <end position="410"/>
    </location>
</feature>
<evidence type="ECO:0000256" key="1">
    <source>
        <dbReference type="ARBA" id="ARBA00004141"/>
    </source>
</evidence>
<feature type="domain" description="K+ potassium transporter C-terminal" evidence="12">
    <location>
        <begin position="472"/>
        <end position="626"/>
    </location>
</feature>
<feature type="transmembrane region" description="Helical" evidence="10">
    <location>
        <begin position="98"/>
        <end position="120"/>
    </location>
</feature>
<dbReference type="STRING" id="947013.SAMN04488109_3581"/>
<feature type="transmembrane region" description="Helical" evidence="10">
    <location>
        <begin position="280"/>
        <end position="309"/>
    </location>
</feature>
<dbReference type="PANTHER" id="PTHR30540">
    <property type="entry name" value="OSMOTIC STRESS POTASSIUM TRANSPORTER"/>
    <property type="match status" value="1"/>
</dbReference>
<dbReference type="RefSeq" id="WP_178377142.1">
    <property type="nucleotide sequence ID" value="NZ_FQWQ01000002.1"/>
</dbReference>
<name>A0A1M5RUE0_9BACT</name>
<evidence type="ECO:0000256" key="4">
    <source>
        <dbReference type="ARBA" id="ARBA00022692"/>
    </source>
</evidence>
<keyword evidence="5" id="KW-0769">Symport</keyword>
<proteinExistence type="predicted"/>
<keyword evidence="7 10" id="KW-1133">Transmembrane helix</keyword>
<evidence type="ECO:0000313" key="14">
    <source>
        <dbReference type="Proteomes" id="UP000184212"/>
    </source>
</evidence>
<feature type="transmembrane region" description="Helical" evidence="10">
    <location>
        <begin position="49"/>
        <end position="71"/>
    </location>
</feature>
<dbReference type="GO" id="GO:0016020">
    <property type="term" value="C:membrane"/>
    <property type="evidence" value="ECO:0007669"/>
    <property type="project" value="UniProtKB-SubCell"/>
</dbReference>
<feature type="transmembrane region" description="Helical" evidence="10">
    <location>
        <begin position="132"/>
        <end position="152"/>
    </location>
</feature>
<evidence type="ECO:0000259" key="11">
    <source>
        <dbReference type="Pfam" id="PF02705"/>
    </source>
</evidence>
<evidence type="ECO:0000256" key="10">
    <source>
        <dbReference type="SAM" id="Phobius"/>
    </source>
</evidence>
<evidence type="ECO:0000256" key="8">
    <source>
        <dbReference type="ARBA" id="ARBA00023065"/>
    </source>
</evidence>
<dbReference type="InterPro" id="IPR053951">
    <property type="entry name" value="K_trans_N"/>
</dbReference>
<organism evidence="13 14">
    <name type="scientific">Chryseolinea serpens</name>
    <dbReference type="NCBI Taxonomy" id="947013"/>
    <lineage>
        <taxon>Bacteria</taxon>
        <taxon>Pseudomonadati</taxon>
        <taxon>Bacteroidota</taxon>
        <taxon>Cytophagia</taxon>
        <taxon>Cytophagales</taxon>
        <taxon>Fulvivirgaceae</taxon>
        <taxon>Chryseolinea</taxon>
    </lineage>
</organism>
<dbReference type="PANTHER" id="PTHR30540:SF83">
    <property type="entry name" value="K+ POTASSIUM TRANSPORTER"/>
    <property type="match status" value="1"/>
</dbReference>
<feature type="transmembrane region" description="Helical" evidence="10">
    <location>
        <begin position="164"/>
        <end position="184"/>
    </location>
</feature>
<evidence type="ECO:0000256" key="9">
    <source>
        <dbReference type="ARBA" id="ARBA00023136"/>
    </source>
</evidence>
<feature type="transmembrane region" description="Helical" evidence="10">
    <location>
        <begin position="239"/>
        <end position="260"/>
    </location>
</feature>
<evidence type="ECO:0000256" key="7">
    <source>
        <dbReference type="ARBA" id="ARBA00022989"/>
    </source>
</evidence>
<dbReference type="Proteomes" id="UP000184212">
    <property type="component" value="Unassembled WGS sequence"/>
</dbReference>
<dbReference type="Pfam" id="PF22776">
    <property type="entry name" value="K_trans_C"/>
    <property type="match status" value="1"/>
</dbReference>
<feature type="transmembrane region" description="Helical" evidence="10">
    <location>
        <begin position="330"/>
        <end position="352"/>
    </location>
</feature>
<comment type="subcellular location">
    <subcellularLocation>
        <location evidence="1">Membrane</location>
        <topology evidence="1">Multi-pass membrane protein</topology>
    </subcellularLocation>
</comment>
<sequence>MAISNEKYQTPLSFGGVLVSLGIIYGDIGTSPLYVFKAIVGTQVINEELILGGLSCVVWTLTLITTLKYVYLALNADNKGEGGIFALYALVRRYKAQWVIFPAVIGCCTLIADGFITPAISVSSAIEGLRILNPSIPTVTIVITIMVALFIFQQFGTSVVGKTFGPIMLVWFVVIAAVGIREFYDHPYIFKALNPVYAFNLITKYPGGFWLLGAVFLCTTGAEALYSDLGHCGKENIRFGWGFIKVSLLCNYFGQGAWLLEHQGLPLGDQIPFYAIIPEPFLIFGIIIATMAAIIASQALISGTFTLVNEAMKLKLWPSTRVRYPSKLKGQIYVPAINWILLAGCIAVVLIFQESSAMEGAYGLAITVNMLMTTSLLVFYFMTAKKSTFRSGALAFLFFSVEGMFLISNLNKFQHGGWFTFSIAFLFFIMMYILLHARGLRDRHTEFVDLKHYVGMIQDLQADVSVPKESTNLVYLAMADSKRYIDSNIIYSIFKKRPKRADVFWFLHVETVDSPFSSKYVVDTIIPKKCFFVRIKLGFKTDHRVNLLFNKIIHEMADSGEIDLTSPYPSLHKYSMMSDFKFIILHSWASSDSEISSFDRVIIQGYRLLKEHSLSTEELYGIEAANLEVEKVPIQVGPMAKVKIKRERTDV</sequence>
<dbReference type="InterPro" id="IPR053952">
    <property type="entry name" value="K_trans_C"/>
</dbReference>
<keyword evidence="6" id="KW-0630">Potassium</keyword>
<evidence type="ECO:0000313" key="13">
    <source>
        <dbReference type="EMBL" id="SHH29779.1"/>
    </source>
</evidence>
<keyword evidence="9 10" id="KW-0472">Membrane</keyword>
<feature type="domain" description="K+ potassium transporter integral membrane" evidence="11">
    <location>
        <begin position="17"/>
        <end position="445"/>
    </location>
</feature>
<keyword evidence="3" id="KW-0633">Potassium transport</keyword>
<dbReference type="GO" id="GO:0015293">
    <property type="term" value="F:symporter activity"/>
    <property type="evidence" value="ECO:0007669"/>
    <property type="project" value="UniProtKB-KW"/>
</dbReference>
<evidence type="ECO:0000256" key="3">
    <source>
        <dbReference type="ARBA" id="ARBA00022538"/>
    </source>
</evidence>
<feature type="transmembrane region" description="Helical" evidence="10">
    <location>
        <begin position="416"/>
        <end position="435"/>
    </location>
</feature>
<keyword evidence="4 10" id="KW-0812">Transmembrane</keyword>
<evidence type="ECO:0000256" key="2">
    <source>
        <dbReference type="ARBA" id="ARBA00022448"/>
    </source>
</evidence>
<evidence type="ECO:0000259" key="12">
    <source>
        <dbReference type="Pfam" id="PF22776"/>
    </source>
</evidence>
<evidence type="ECO:0000256" key="6">
    <source>
        <dbReference type="ARBA" id="ARBA00022958"/>
    </source>
</evidence>
<dbReference type="AlphaFoldDB" id="A0A1M5RUE0"/>
<dbReference type="GO" id="GO:0015079">
    <property type="term" value="F:potassium ion transmembrane transporter activity"/>
    <property type="evidence" value="ECO:0007669"/>
    <property type="project" value="InterPro"/>
</dbReference>
<keyword evidence="2" id="KW-0813">Transport</keyword>
<accession>A0A1M5RUE0</accession>
<evidence type="ECO:0000256" key="5">
    <source>
        <dbReference type="ARBA" id="ARBA00022847"/>
    </source>
</evidence>
<dbReference type="EMBL" id="FQWQ01000002">
    <property type="protein sequence ID" value="SHH29779.1"/>
    <property type="molecule type" value="Genomic_DNA"/>
</dbReference>
<keyword evidence="14" id="KW-1185">Reference proteome</keyword>
<feature type="transmembrane region" description="Helical" evidence="10">
    <location>
        <begin position="364"/>
        <end position="381"/>
    </location>
</feature>
<dbReference type="InterPro" id="IPR003855">
    <property type="entry name" value="K+_transporter"/>
</dbReference>
<dbReference type="Pfam" id="PF02705">
    <property type="entry name" value="K_trans"/>
    <property type="match status" value="1"/>
</dbReference>
<protein>
    <submittedName>
        <fullName evidence="13">KUP system potassium uptake protein</fullName>
    </submittedName>
</protein>
<feature type="transmembrane region" description="Helical" evidence="10">
    <location>
        <begin position="12"/>
        <end position="29"/>
    </location>
</feature>
<keyword evidence="8" id="KW-0406">Ion transport</keyword>
<gene>
    <name evidence="13" type="ORF">SAMN04488109_3581</name>
</gene>
<reference evidence="13 14" key="1">
    <citation type="submission" date="2016-11" db="EMBL/GenBank/DDBJ databases">
        <authorList>
            <person name="Jaros S."/>
            <person name="Januszkiewicz K."/>
            <person name="Wedrychowicz H."/>
        </authorList>
    </citation>
    <scope>NUCLEOTIDE SEQUENCE [LARGE SCALE GENOMIC DNA]</scope>
    <source>
        <strain evidence="13 14">DSM 24574</strain>
    </source>
</reference>